<evidence type="ECO:0000313" key="8">
    <source>
        <dbReference type="Proteomes" id="UP000639772"/>
    </source>
</evidence>
<keyword evidence="4 6" id="KW-0472">Membrane</keyword>
<dbReference type="InterPro" id="IPR023271">
    <property type="entry name" value="Aquaporin-like"/>
</dbReference>
<evidence type="ECO:0000256" key="2">
    <source>
        <dbReference type="ARBA" id="ARBA00022692"/>
    </source>
</evidence>
<evidence type="ECO:0000256" key="3">
    <source>
        <dbReference type="ARBA" id="ARBA00022989"/>
    </source>
</evidence>
<dbReference type="OrthoDB" id="3222at2759"/>
<accession>A0A835RSL3</accession>
<dbReference type="GO" id="GO:0016020">
    <property type="term" value="C:membrane"/>
    <property type="evidence" value="ECO:0007669"/>
    <property type="project" value="UniProtKB-SubCell"/>
</dbReference>
<dbReference type="Pfam" id="PF00230">
    <property type="entry name" value="MIP"/>
    <property type="match status" value="1"/>
</dbReference>
<organism evidence="7 8">
    <name type="scientific">Vanilla planifolia</name>
    <name type="common">Vanilla</name>
    <dbReference type="NCBI Taxonomy" id="51239"/>
    <lineage>
        <taxon>Eukaryota</taxon>
        <taxon>Viridiplantae</taxon>
        <taxon>Streptophyta</taxon>
        <taxon>Embryophyta</taxon>
        <taxon>Tracheophyta</taxon>
        <taxon>Spermatophyta</taxon>
        <taxon>Magnoliopsida</taxon>
        <taxon>Liliopsida</taxon>
        <taxon>Asparagales</taxon>
        <taxon>Orchidaceae</taxon>
        <taxon>Vanilloideae</taxon>
        <taxon>Vanilleae</taxon>
        <taxon>Vanilla</taxon>
    </lineage>
</organism>
<dbReference type="Proteomes" id="UP000639772">
    <property type="component" value="Unassembled WGS sequence"/>
</dbReference>
<dbReference type="InterPro" id="IPR000425">
    <property type="entry name" value="MIP"/>
</dbReference>
<dbReference type="GO" id="GO:0015267">
    <property type="term" value="F:channel activity"/>
    <property type="evidence" value="ECO:0007669"/>
    <property type="project" value="InterPro"/>
</dbReference>
<comment type="caution">
    <text evidence="7">The sequence shown here is derived from an EMBL/GenBank/DDBJ whole genome shotgun (WGS) entry which is preliminary data.</text>
</comment>
<dbReference type="AlphaFoldDB" id="A0A835RSL3"/>
<protein>
    <submittedName>
        <fullName evidence="7">Uncharacterized protein</fullName>
    </submittedName>
</protein>
<evidence type="ECO:0000313" key="7">
    <source>
        <dbReference type="EMBL" id="KAG0494684.1"/>
    </source>
</evidence>
<gene>
    <name evidence="7" type="ORF">HPP92_005678</name>
</gene>
<comment type="similarity">
    <text evidence="5">Belongs to the MIP/aquaporin (TC 1.A.8) family.</text>
</comment>
<dbReference type="EMBL" id="JADCNM010000002">
    <property type="protein sequence ID" value="KAG0494684.1"/>
    <property type="molecule type" value="Genomic_DNA"/>
</dbReference>
<feature type="transmembrane region" description="Helical" evidence="6">
    <location>
        <begin position="52"/>
        <end position="73"/>
    </location>
</feature>
<comment type="subcellular location">
    <subcellularLocation>
        <location evidence="1">Membrane</location>
        <topology evidence="1">Multi-pass membrane protein</topology>
    </subcellularLocation>
</comment>
<evidence type="ECO:0000256" key="1">
    <source>
        <dbReference type="ARBA" id="ARBA00004141"/>
    </source>
</evidence>
<keyword evidence="3 6" id="KW-1133">Transmembrane helix</keyword>
<evidence type="ECO:0000256" key="6">
    <source>
        <dbReference type="SAM" id="Phobius"/>
    </source>
</evidence>
<dbReference type="PANTHER" id="PTHR45724">
    <property type="entry name" value="AQUAPORIN NIP2-1"/>
    <property type="match status" value="1"/>
</dbReference>
<dbReference type="SUPFAM" id="SSF81338">
    <property type="entry name" value="Aquaporin-like"/>
    <property type="match status" value="1"/>
</dbReference>
<keyword evidence="5" id="KW-0813">Transport</keyword>
<dbReference type="PANTHER" id="PTHR45724:SF21">
    <property type="entry name" value="MAJOR INTRINSIC PROTEIN"/>
    <property type="match status" value="1"/>
</dbReference>
<evidence type="ECO:0000256" key="5">
    <source>
        <dbReference type="RuleBase" id="RU000477"/>
    </source>
</evidence>
<evidence type="ECO:0000256" key="4">
    <source>
        <dbReference type="ARBA" id="ARBA00023136"/>
    </source>
</evidence>
<name>A0A835RSL3_VANPL</name>
<reference evidence="7 8" key="1">
    <citation type="journal article" date="2020" name="Nat. Food">
        <title>A phased Vanilla planifolia genome enables genetic improvement of flavour and production.</title>
        <authorList>
            <person name="Hasing T."/>
            <person name="Tang H."/>
            <person name="Brym M."/>
            <person name="Khazi F."/>
            <person name="Huang T."/>
            <person name="Chambers A.H."/>
        </authorList>
    </citation>
    <scope>NUCLEOTIDE SEQUENCE [LARGE SCALE GENOMIC DNA]</scope>
    <source>
        <tissue evidence="7">Leaf</tissue>
    </source>
</reference>
<dbReference type="InterPro" id="IPR034294">
    <property type="entry name" value="Aquaporin_transptr"/>
</dbReference>
<dbReference type="Gene3D" id="1.20.1080.10">
    <property type="entry name" value="Glycerol uptake facilitator protein"/>
    <property type="match status" value="1"/>
</dbReference>
<keyword evidence="2 5" id="KW-0812">Transmembrane</keyword>
<sequence>MEKQKEESSYVIKRINGNRLLTIQKMVAELLGTYLLVFVGCGAAYIRKRDGITLTGVALTWALDVVAIVYAIAHISGSHINPAATIAFAVVGLFPWKQVSQPSSINPSKQPTLHSSPARLAGSAVCDLSVGGCHPRELNPSMAVPWRTCETDVNATSWDEPSERSYCDGLGDHHHFYTAVCYLRVCVGSQSIQRAGRNGYWGCSFRGCDIGRGHNWMFVEPCKEYWTSNREQELQQTMDLHHITNYWSSCRDITLLLSSTHQGA</sequence>
<feature type="transmembrane region" description="Helical" evidence="6">
    <location>
        <begin position="26"/>
        <end position="46"/>
    </location>
</feature>
<proteinExistence type="inferred from homology"/>
<dbReference type="PRINTS" id="PR00783">
    <property type="entry name" value="MINTRINSICP"/>
</dbReference>